<dbReference type="EMBL" id="CP033073">
    <property type="protein sequence ID" value="AYN39253.1"/>
    <property type="molecule type" value="Genomic_DNA"/>
</dbReference>
<evidence type="ECO:0000313" key="2">
    <source>
        <dbReference type="EMBL" id="AYN39253.1"/>
    </source>
</evidence>
<feature type="region of interest" description="Disordered" evidence="1">
    <location>
        <begin position="19"/>
        <end position="63"/>
    </location>
</feature>
<sequence length="74" mass="7641">MRRALSAVRRPLCVACRLPTPHPEPRCRADPHPAPPPTGHPSGHPSGCPYVGRGVSSPGTGSRVPACLAASISQ</sequence>
<name>A0A3G2JAC2_9ACTN</name>
<gene>
    <name evidence="2" type="ORF">D9753_10430</name>
</gene>
<proteinExistence type="predicted"/>
<dbReference type="AlphaFoldDB" id="A0A3G2JAC2"/>
<feature type="compositionally biased region" description="Low complexity" evidence="1">
    <location>
        <begin position="40"/>
        <end position="49"/>
    </location>
</feature>
<organism evidence="2 3">
    <name type="scientific">Streptomyces dangxiongensis</name>
    <dbReference type="NCBI Taxonomy" id="1442032"/>
    <lineage>
        <taxon>Bacteria</taxon>
        <taxon>Bacillati</taxon>
        <taxon>Actinomycetota</taxon>
        <taxon>Actinomycetes</taxon>
        <taxon>Kitasatosporales</taxon>
        <taxon>Streptomycetaceae</taxon>
        <taxon>Streptomyces</taxon>
    </lineage>
</organism>
<evidence type="ECO:0000256" key="1">
    <source>
        <dbReference type="SAM" id="MobiDB-lite"/>
    </source>
</evidence>
<accession>A0A3G2JAC2</accession>
<dbReference type="KEGG" id="sdd:D9753_10430"/>
<reference evidence="2 3" key="1">
    <citation type="submission" date="2018-10" db="EMBL/GenBank/DDBJ databases">
        <title>The genome of Streptomyces dangxiongensis Z022.</title>
        <authorList>
            <person name="Zhang B."/>
        </authorList>
    </citation>
    <scope>NUCLEOTIDE SEQUENCE [LARGE SCALE GENOMIC DNA]</scope>
    <source>
        <strain evidence="2 3">Z022</strain>
    </source>
</reference>
<keyword evidence="3" id="KW-1185">Reference proteome</keyword>
<protein>
    <submittedName>
        <fullName evidence="2">Uncharacterized protein</fullName>
    </submittedName>
</protein>
<dbReference type="Proteomes" id="UP000268329">
    <property type="component" value="Chromosome"/>
</dbReference>
<evidence type="ECO:0000313" key="3">
    <source>
        <dbReference type="Proteomes" id="UP000268329"/>
    </source>
</evidence>